<evidence type="ECO:0000259" key="1">
    <source>
        <dbReference type="PROSITE" id="PS51352"/>
    </source>
</evidence>
<dbReference type="SUPFAM" id="SSF52833">
    <property type="entry name" value="Thioredoxin-like"/>
    <property type="match status" value="1"/>
</dbReference>
<dbReference type="InterPro" id="IPR017937">
    <property type="entry name" value="Thioredoxin_CS"/>
</dbReference>
<accession>A0A0L0G2K8</accession>
<evidence type="ECO:0000313" key="2">
    <source>
        <dbReference type="EMBL" id="KNC83315.1"/>
    </source>
</evidence>
<dbReference type="GO" id="GO:0016971">
    <property type="term" value="F:flavin-dependent sulfhydryl oxidase activity"/>
    <property type="evidence" value="ECO:0007669"/>
    <property type="project" value="InterPro"/>
</dbReference>
<dbReference type="AlphaFoldDB" id="A0A0L0G2K8"/>
<dbReference type="GeneID" id="25904944"/>
<organism evidence="2 3">
    <name type="scientific">Sphaeroforma arctica JP610</name>
    <dbReference type="NCBI Taxonomy" id="667725"/>
    <lineage>
        <taxon>Eukaryota</taxon>
        <taxon>Ichthyosporea</taxon>
        <taxon>Ichthyophonida</taxon>
        <taxon>Sphaeroforma</taxon>
    </lineage>
</organism>
<dbReference type="PROSITE" id="PS00194">
    <property type="entry name" value="THIOREDOXIN_1"/>
    <property type="match status" value="1"/>
</dbReference>
<dbReference type="Pfam" id="PF00085">
    <property type="entry name" value="Thioredoxin"/>
    <property type="match status" value="1"/>
</dbReference>
<dbReference type="InterPro" id="IPR036249">
    <property type="entry name" value="Thioredoxin-like_sf"/>
</dbReference>
<dbReference type="PROSITE" id="PS51352">
    <property type="entry name" value="THIOREDOXIN_2"/>
    <property type="match status" value="1"/>
</dbReference>
<proteinExistence type="predicted"/>
<dbReference type="GO" id="GO:0003756">
    <property type="term" value="F:protein disulfide isomerase activity"/>
    <property type="evidence" value="ECO:0007669"/>
    <property type="project" value="TreeGrafter"/>
</dbReference>
<evidence type="ECO:0000313" key="3">
    <source>
        <dbReference type="Proteomes" id="UP000054560"/>
    </source>
</evidence>
<dbReference type="InterPro" id="IPR039798">
    <property type="entry name" value="Sulfhydryl_oxidase"/>
</dbReference>
<dbReference type="Proteomes" id="UP000054560">
    <property type="component" value="Unassembled WGS sequence"/>
</dbReference>
<name>A0A0L0G2K8_9EUKA</name>
<dbReference type="STRING" id="667725.A0A0L0G2K8"/>
<dbReference type="EMBL" id="KQ241844">
    <property type="protein sequence ID" value="KNC83315.1"/>
    <property type="molecule type" value="Genomic_DNA"/>
</dbReference>
<feature type="domain" description="Thioredoxin" evidence="1">
    <location>
        <begin position="1"/>
        <end position="95"/>
    </location>
</feature>
<dbReference type="eggNOG" id="KOG1731">
    <property type="taxonomic scope" value="Eukaryota"/>
</dbReference>
<dbReference type="RefSeq" id="XP_014157217.1">
    <property type="nucleotide sequence ID" value="XM_014301742.1"/>
</dbReference>
<keyword evidence="3" id="KW-1185">Reference proteome</keyword>
<dbReference type="Gene3D" id="3.40.30.10">
    <property type="entry name" value="Glutaredoxin"/>
    <property type="match status" value="1"/>
</dbReference>
<sequence>MVEFYSEWCGHCRNFAPTFKEVAQLAKPWSRYISVGAVNCVDEKTVCLDHKVTRYPTIRYFTHPSPQNSSTTLELEHAGGRSAQHLHGEIAAVLFSRWHEVPVGERLHPGFAEVFEEDAR</sequence>
<dbReference type="InterPro" id="IPR013766">
    <property type="entry name" value="Thioredoxin_domain"/>
</dbReference>
<dbReference type="OrthoDB" id="59470at2759"/>
<dbReference type="PANTHER" id="PTHR22897">
    <property type="entry name" value="QUIESCIN Q6-RELATED SULFHYDRYL OXIDASE"/>
    <property type="match status" value="1"/>
</dbReference>
<dbReference type="GO" id="GO:0006457">
    <property type="term" value="P:protein folding"/>
    <property type="evidence" value="ECO:0007669"/>
    <property type="project" value="TreeGrafter"/>
</dbReference>
<protein>
    <recommendedName>
        <fullName evidence="1">Thioredoxin domain-containing protein</fullName>
    </recommendedName>
</protein>
<dbReference type="PANTHER" id="PTHR22897:SF8">
    <property type="entry name" value="SULFHYDRYL OXIDASE"/>
    <property type="match status" value="1"/>
</dbReference>
<gene>
    <name evidence="2" type="ORF">SARC_04440</name>
</gene>
<dbReference type="GO" id="GO:0005615">
    <property type="term" value="C:extracellular space"/>
    <property type="evidence" value="ECO:0007669"/>
    <property type="project" value="TreeGrafter"/>
</dbReference>
<dbReference type="GO" id="GO:0000139">
    <property type="term" value="C:Golgi membrane"/>
    <property type="evidence" value="ECO:0007669"/>
    <property type="project" value="TreeGrafter"/>
</dbReference>
<reference evidence="2 3" key="1">
    <citation type="submission" date="2011-02" db="EMBL/GenBank/DDBJ databases">
        <title>The Genome Sequence of Sphaeroforma arctica JP610.</title>
        <authorList>
            <consortium name="The Broad Institute Genome Sequencing Platform"/>
            <person name="Russ C."/>
            <person name="Cuomo C."/>
            <person name="Young S.K."/>
            <person name="Zeng Q."/>
            <person name="Gargeya S."/>
            <person name="Alvarado L."/>
            <person name="Berlin A."/>
            <person name="Chapman S.B."/>
            <person name="Chen Z."/>
            <person name="Freedman E."/>
            <person name="Gellesch M."/>
            <person name="Goldberg J."/>
            <person name="Griggs A."/>
            <person name="Gujja S."/>
            <person name="Heilman E."/>
            <person name="Heiman D."/>
            <person name="Howarth C."/>
            <person name="Mehta T."/>
            <person name="Neiman D."/>
            <person name="Pearson M."/>
            <person name="Roberts A."/>
            <person name="Saif S."/>
            <person name="Shea T."/>
            <person name="Shenoy N."/>
            <person name="Sisk P."/>
            <person name="Stolte C."/>
            <person name="Sykes S."/>
            <person name="White J."/>
            <person name="Yandava C."/>
            <person name="Burger G."/>
            <person name="Gray M.W."/>
            <person name="Holland P.W.H."/>
            <person name="King N."/>
            <person name="Lang F.B.F."/>
            <person name="Roger A.J."/>
            <person name="Ruiz-Trillo I."/>
            <person name="Haas B."/>
            <person name="Nusbaum C."/>
            <person name="Birren B."/>
        </authorList>
    </citation>
    <scope>NUCLEOTIDE SEQUENCE [LARGE SCALE GENOMIC DNA]</scope>
    <source>
        <strain evidence="2 3">JP610</strain>
    </source>
</reference>